<protein>
    <submittedName>
        <fullName evidence="3">Uncharacterized protein</fullName>
    </submittedName>
</protein>
<reference evidence="3 4" key="1">
    <citation type="submission" date="2019-01" db="EMBL/GenBank/DDBJ databases">
        <authorList>
            <person name="Ferrante I. M."/>
        </authorList>
    </citation>
    <scope>NUCLEOTIDE SEQUENCE [LARGE SCALE GENOMIC DNA]</scope>
    <source>
        <strain evidence="3 4">B856</strain>
    </source>
</reference>
<feature type="chain" id="PRO_5019136545" evidence="2">
    <location>
        <begin position="18"/>
        <end position="94"/>
    </location>
</feature>
<feature type="region of interest" description="Disordered" evidence="1">
    <location>
        <begin position="42"/>
        <end position="63"/>
    </location>
</feature>
<keyword evidence="4" id="KW-1185">Reference proteome</keyword>
<evidence type="ECO:0000256" key="2">
    <source>
        <dbReference type="SAM" id="SignalP"/>
    </source>
</evidence>
<proteinExistence type="predicted"/>
<dbReference type="EMBL" id="CAACVS010000081">
    <property type="protein sequence ID" value="VEU36197.1"/>
    <property type="molecule type" value="Genomic_DNA"/>
</dbReference>
<name>A0A448Z273_9STRA</name>
<evidence type="ECO:0000256" key="1">
    <source>
        <dbReference type="SAM" id="MobiDB-lite"/>
    </source>
</evidence>
<sequence length="94" mass="10340">MMRSVFFLLAIIACASAFAPVYNTVRVADTCLSAKHVNDKAAKWAKSKRPRKSRPSDINRAPIDYAIHSYQKPAEYDISSEPAAPMAKPAATEN</sequence>
<evidence type="ECO:0000313" key="4">
    <source>
        <dbReference type="Proteomes" id="UP000291116"/>
    </source>
</evidence>
<feature type="signal peptide" evidence="2">
    <location>
        <begin position="1"/>
        <end position="17"/>
    </location>
</feature>
<dbReference type="OrthoDB" id="42728at2759"/>
<feature type="compositionally biased region" description="Basic residues" evidence="1">
    <location>
        <begin position="43"/>
        <end position="53"/>
    </location>
</feature>
<organism evidence="3 4">
    <name type="scientific">Pseudo-nitzschia multistriata</name>
    <dbReference type="NCBI Taxonomy" id="183589"/>
    <lineage>
        <taxon>Eukaryota</taxon>
        <taxon>Sar</taxon>
        <taxon>Stramenopiles</taxon>
        <taxon>Ochrophyta</taxon>
        <taxon>Bacillariophyta</taxon>
        <taxon>Bacillariophyceae</taxon>
        <taxon>Bacillariophycidae</taxon>
        <taxon>Bacillariales</taxon>
        <taxon>Bacillariaceae</taxon>
        <taxon>Pseudo-nitzschia</taxon>
    </lineage>
</organism>
<dbReference type="Proteomes" id="UP000291116">
    <property type="component" value="Unassembled WGS sequence"/>
</dbReference>
<keyword evidence="2" id="KW-0732">Signal</keyword>
<dbReference type="AlphaFoldDB" id="A0A448Z273"/>
<accession>A0A448Z273</accession>
<gene>
    <name evidence="3" type="ORF">PSNMU_V1.4_AUG-EV-PASAV3_0029840</name>
</gene>
<evidence type="ECO:0000313" key="3">
    <source>
        <dbReference type="EMBL" id="VEU36197.1"/>
    </source>
</evidence>